<dbReference type="OrthoDB" id="8100390at2"/>
<sequence length="129" mass="14446">MEAISSRDHSQFGTFRSQPGLVARWEELRLDCFQRLEALVDSAAVDDIEEATALLRRFKGRSREVAAAIDQFMLDFMTLVFVVENGEEGFERPVRKLARTRLSKLERLVTVTAEEKPASSAGLSLQDGG</sequence>
<gene>
    <name evidence="1" type="ordered locus">Mesci_2941</name>
</gene>
<name>E8TCU7_MESCW</name>
<dbReference type="EMBL" id="CP002447">
    <property type="protein sequence ID" value="ADV12072.1"/>
    <property type="molecule type" value="Genomic_DNA"/>
</dbReference>
<protein>
    <submittedName>
        <fullName evidence="1">Uncharacterized protein</fullName>
    </submittedName>
</protein>
<proteinExistence type="predicted"/>
<dbReference type="HOGENOM" id="CLU_159933_0_0_5"/>
<dbReference type="Proteomes" id="UP000007471">
    <property type="component" value="Chromosome"/>
</dbReference>
<reference evidence="2" key="1">
    <citation type="submission" date="2011-01" db="EMBL/GenBank/DDBJ databases">
        <title>Complete sequence of chromosome of Mesorhizobium ciceri bv. biserrulae WSM1271.</title>
        <authorList>
            <person name="Lucas S."/>
            <person name="Copeland A."/>
            <person name="Lapidus A."/>
            <person name="Cheng J.-F."/>
            <person name="Goodwin L."/>
            <person name="Pitluck S."/>
            <person name="Teshima H."/>
            <person name="Detter J.C."/>
            <person name="Han C."/>
            <person name="Tapia R."/>
            <person name="Land M."/>
            <person name="Hauser L."/>
            <person name="Kyrpides N."/>
            <person name="Ivanova N."/>
            <person name="Nandasena K."/>
            <person name="Reeve W.G."/>
            <person name="Howieson J.G."/>
            <person name="O'Hara G."/>
            <person name="Tiwari R.P."/>
            <person name="Woyke T."/>
        </authorList>
    </citation>
    <scope>NUCLEOTIDE SEQUENCE [LARGE SCALE GENOMIC DNA]</scope>
    <source>
        <strain evidence="2">HAMBI 2942 / LMG 23838 / WSM1271</strain>
    </source>
</reference>
<evidence type="ECO:0000313" key="1">
    <source>
        <dbReference type="EMBL" id="ADV12072.1"/>
    </source>
</evidence>
<dbReference type="KEGG" id="mci:Mesci_2941"/>
<dbReference type="AlphaFoldDB" id="E8TCU7"/>
<organism evidence="1 2">
    <name type="scientific">Mesorhizobium ciceri biovar biserrulae (strain HAMBI 2942 / LMG 23838 / WSM1271)</name>
    <dbReference type="NCBI Taxonomy" id="765698"/>
    <lineage>
        <taxon>Bacteria</taxon>
        <taxon>Pseudomonadati</taxon>
        <taxon>Pseudomonadota</taxon>
        <taxon>Alphaproteobacteria</taxon>
        <taxon>Hyphomicrobiales</taxon>
        <taxon>Phyllobacteriaceae</taxon>
        <taxon>Mesorhizobium</taxon>
    </lineage>
</organism>
<dbReference type="PATRIC" id="fig|765698.3.peg.3424"/>
<accession>E8TCU7</accession>
<evidence type="ECO:0000313" key="2">
    <source>
        <dbReference type="Proteomes" id="UP000007471"/>
    </source>
</evidence>